<dbReference type="GO" id="GO:0004674">
    <property type="term" value="F:protein serine/threonine kinase activity"/>
    <property type="evidence" value="ECO:0007669"/>
    <property type="project" value="TreeGrafter"/>
</dbReference>
<protein>
    <submittedName>
        <fullName evidence="2">Kinase-like domain-containing protein</fullName>
    </submittedName>
</protein>
<evidence type="ECO:0000313" key="2">
    <source>
        <dbReference type="EMBL" id="RIA87127.1"/>
    </source>
</evidence>
<dbReference type="OrthoDB" id="6718656at2759"/>
<dbReference type="SUPFAM" id="SSF56112">
    <property type="entry name" value="Protein kinase-like (PK-like)"/>
    <property type="match status" value="1"/>
</dbReference>
<sequence length="489" mass="56756">MEISKNNSKIKPRNLWKIINNNKYQHHVTISTIGSGIELTKEVDERVVNMEDLEKRKEVYGICGECNEPGTGFYWCRPCNAKRFKDNFKNWTSGNQIIDDFIQQSQFDAVFRKNCLEWIPFGNFKNVTYITKGGFGKIYSAEWPDGFIISWDIENQKWDRDSNVQVALKSLYNSSNISLDFLNEIKSHLQIYLVDIVQCYGMTQDPNTKDYMMVLQYCNKGNLRNYYLNNSDLCNSKIFYLFQIVRGLLNIHNAGKIHKDFHSGNILRSYSGIFISDLGMCQPANIEQSVENEEIYGVLPYVAPEVLRGNKYTKASDIYSFGIMMNEYISEEPPYNDIPHDHVLAVKVCKGFRPKISDDVPKLLADLIIRCWDAKAENRPTAKELHQILNKWSNEIDEKHNYSEIYSQIKECEKIKKNKLKNKSNKIKSKNMQTHPQAIYTSRLLNFKNLPEPVNSDVIQLTSSTECLDCQLNETDLNEINQDDKNNIE</sequence>
<organism evidence="2 3">
    <name type="scientific">Glomus cerebriforme</name>
    <dbReference type="NCBI Taxonomy" id="658196"/>
    <lineage>
        <taxon>Eukaryota</taxon>
        <taxon>Fungi</taxon>
        <taxon>Fungi incertae sedis</taxon>
        <taxon>Mucoromycota</taxon>
        <taxon>Glomeromycotina</taxon>
        <taxon>Glomeromycetes</taxon>
        <taxon>Glomerales</taxon>
        <taxon>Glomeraceae</taxon>
        <taxon>Glomus</taxon>
    </lineage>
</organism>
<keyword evidence="3" id="KW-1185">Reference proteome</keyword>
<dbReference type="InterPro" id="IPR000719">
    <property type="entry name" value="Prot_kinase_dom"/>
</dbReference>
<accession>A0A397ST54</accession>
<evidence type="ECO:0000259" key="1">
    <source>
        <dbReference type="PROSITE" id="PS50011"/>
    </source>
</evidence>
<dbReference type="PANTHER" id="PTHR44329">
    <property type="entry name" value="SERINE/THREONINE-PROTEIN KINASE TNNI3K-RELATED"/>
    <property type="match status" value="1"/>
</dbReference>
<dbReference type="Gene3D" id="1.10.510.10">
    <property type="entry name" value="Transferase(Phosphotransferase) domain 1"/>
    <property type="match status" value="1"/>
</dbReference>
<dbReference type="InterPro" id="IPR011009">
    <property type="entry name" value="Kinase-like_dom_sf"/>
</dbReference>
<dbReference type="PROSITE" id="PS50011">
    <property type="entry name" value="PROTEIN_KINASE_DOM"/>
    <property type="match status" value="1"/>
</dbReference>
<dbReference type="InterPro" id="IPR001245">
    <property type="entry name" value="Ser-Thr/Tyr_kinase_cat_dom"/>
</dbReference>
<reference evidence="2 3" key="1">
    <citation type="submission" date="2018-06" db="EMBL/GenBank/DDBJ databases">
        <title>Comparative genomics reveals the genomic features of Rhizophagus irregularis, R. cerebriforme, R. diaphanum and Gigaspora rosea, and their symbiotic lifestyle signature.</title>
        <authorList>
            <person name="Morin E."/>
            <person name="San Clemente H."/>
            <person name="Chen E.C.H."/>
            <person name="De La Providencia I."/>
            <person name="Hainaut M."/>
            <person name="Kuo A."/>
            <person name="Kohler A."/>
            <person name="Murat C."/>
            <person name="Tang N."/>
            <person name="Roy S."/>
            <person name="Loubradou J."/>
            <person name="Henrissat B."/>
            <person name="Grigoriev I.V."/>
            <person name="Corradi N."/>
            <person name="Roux C."/>
            <person name="Martin F.M."/>
        </authorList>
    </citation>
    <scope>NUCLEOTIDE SEQUENCE [LARGE SCALE GENOMIC DNA]</scope>
    <source>
        <strain evidence="2 3">DAOM 227022</strain>
    </source>
</reference>
<dbReference type="InterPro" id="IPR051681">
    <property type="entry name" value="Ser/Thr_Kinases-Pseudokinases"/>
</dbReference>
<keyword evidence="2" id="KW-0418">Kinase</keyword>
<dbReference type="AlphaFoldDB" id="A0A397ST54"/>
<dbReference type="GO" id="GO:0005524">
    <property type="term" value="F:ATP binding"/>
    <property type="evidence" value="ECO:0007669"/>
    <property type="project" value="InterPro"/>
</dbReference>
<evidence type="ECO:0000313" key="3">
    <source>
        <dbReference type="Proteomes" id="UP000265703"/>
    </source>
</evidence>
<feature type="domain" description="Protein kinase" evidence="1">
    <location>
        <begin position="124"/>
        <end position="389"/>
    </location>
</feature>
<dbReference type="STRING" id="658196.A0A397ST54"/>
<keyword evidence="2" id="KW-0808">Transferase</keyword>
<name>A0A397ST54_9GLOM</name>
<dbReference type="EMBL" id="QKYT01000325">
    <property type="protein sequence ID" value="RIA87127.1"/>
    <property type="molecule type" value="Genomic_DNA"/>
</dbReference>
<proteinExistence type="predicted"/>
<comment type="caution">
    <text evidence="2">The sequence shown here is derived from an EMBL/GenBank/DDBJ whole genome shotgun (WGS) entry which is preliminary data.</text>
</comment>
<dbReference type="Proteomes" id="UP000265703">
    <property type="component" value="Unassembled WGS sequence"/>
</dbReference>
<gene>
    <name evidence="2" type="ORF">C1645_828230</name>
</gene>
<dbReference type="Pfam" id="PF07714">
    <property type="entry name" value="PK_Tyr_Ser-Thr"/>
    <property type="match status" value="1"/>
</dbReference>